<feature type="compositionally biased region" description="Gly residues" evidence="1">
    <location>
        <begin position="1"/>
        <end position="10"/>
    </location>
</feature>
<organism evidence="2">
    <name type="scientific">Serratia marcescens SM39</name>
    <dbReference type="NCBI Taxonomy" id="1334564"/>
    <lineage>
        <taxon>Bacteria</taxon>
        <taxon>Pseudomonadati</taxon>
        <taxon>Pseudomonadota</taxon>
        <taxon>Gammaproteobacteria</taxon>
        <taxon>Enterobacterales</taxon>
        <taxon>Yersiniaceae</taxon>
        <taxon>Serratia</taxon>
    </lineage>
</organism>
<feature type="region of interest" description="Disordered" evidence="1">
    <location>
        <begin position="1"/>
        <end position="36"/>
    </location>
</feature>
<name>A0AAT9F3Z6_SERMA</name>
<evidence type="ECO:0000256" key="1">
    <source>
        <dbReference type="SAM" id="MobiDB-lite"/>
    </source>
</evidence>
<accession>A0AAT9F3Z6</accession>
<dbReference type="KEGG" id="smar:SM39_4223"/>
<gene>
    <name evidence="2" type="ORF">SM39_4223</name>
</gene>
<dbReference type="AlphaFoldDB" id="A0AAT9F3Z6"/>
<reference evidence="2" key="1">
    <citation type="journal article" date="2014" name="Genome Biol. Evol.">
        <title>Genome evolution and plasticity of Serratia marcescens, an important multidrug-resistant nosocomial pathogen.</title>
        <authorList>
            <person name="Iguchi A."/>
            <person name="Nagaya Y."/>
            <person name="Pradel E."/>
            <person name="Ooka T."/>
            <person name="Ogura Y."/>
            <person name="Katsura K."/>
            <person name="Kurokawa K."/>
            <person name="Oshima K."/>
            <person name="Hattori M."/>
            <person name="Parkhill J."/>
            <person name="Sebaihia M."/>
            <person name="Coulthurst S.J."/>
            <person name="Gotoh N."/>
            <person name="Thomson N.R."/>
            <person name="Ewbank J.J."/>
            <person name="Hayashi T."/>
        </authorList>
    </citation>
    <scope>NUCLEOTIDE SEQUENCE</scope>
    <source>
        <strain evidence="2">SM39</strain>
    </source>
</reference>
<proteinExistence type="predicted"/>
<sequence>MPNAGAGAGNLPGYSDLADRQTRRRPGPSPSRWPRLIPSRIAPELLLRDAGPSSAATRIWRIAAGKGVRADCLVG</sequence>
<dbReference type="EMBL" id="AP013063">
    <property type="protein sequence ID" value="BAO36153.1"/>
    <property type="molecule type" value="Genomic_DNA"/>
</dbReference>
<evidence type="ECO:0000313" key="2">
    <source>
        <dbReference type="EMBL" id="BAO36153.1"/>
    </source>
</evidence>
<protein>
    <submittedName>
        <fullName evidence="2">Uncharacterized protein</fullName>
    </submittedName>
</protein>